<reference evidence="4 5" key="1">
    <citation type="journal article" date="2021" name="Comput. Struct. Biotechnol. J.">
        <title>De novo genome assembly of the potent medicinal plant Rehmannia glutinosa using nanopore technology.</title>
        <authorList>
            <person name="Ma L."/>
            <person name="Dong C."/>
            <person name="Song C."/>
            <person name="Wang X."/>
            <person name="Zheng X."/>
            <person name="Niu Y."/>
            <person name="Chen S."/>
            <person name="Feng W."/>
        </authorList>
    </citation>
    <scope>NUCLEOTIDE SEQUENCE [LARGE SCALE GENOMIC DNA]</scope>
    <source>
        <strain evidence="4">DH-2019</strain>
    </source>
</reference>
<dbReference type="PANTHER" id="PTHR31662:SF33">
    <property type="entry name" value="DNA-BINDING STOREKEEPER PROTEIN TRANSCRIPTIONAL REGULATOR-LIKE PROTEIN"/>
    <property type="match status" value="1"/>
</dbReference>
<accession>A0ABR0W5Q8</accession>
<dbReference type="Proteomes" id="UP001318860">
    <property type="component" value="Unassembled WGS sequence"/>
</dbReference>
<evidence type="ECO:0000313" key="4">
    <source>
        <dbReference type="EMBL" id="KAK6142475.1"/>
    </source>
</evidence>
<feature type="domain" description="Glabrous enhancer-binding protein-like DBD" evidence="3">
    <location>
        <begin position="153"/>
        <end position="246"/>
    </location>
</feature>
<dbReference type="EMBL" id="JABTTQ020000013">
    <property type="protein sequence ID" value="KAK6142475.1"/>
    <property type="molecule type" value="Genomic_DNA"/>
</dbReference>
<feature type="compositionally biased region" description="Basic and acidic residues" evidence="2">
    <location>
        <begin position="12"/>
        <end position="30"/>
    </location>
</feature>
<feature type="region of interest" description="Disordered" evidence="2">
    <location>
        <begin position="1"/>
        <end position="150"/>
    </location>
</feature>
<evidence type="ECO:0000313" key="5">
    <source>
        <dbReference type="Proteomes" id="UP001318860"/>
    </source>
</evidence>
<sequence>MAPKAPSRSRQPSKDKQESSSEEEKNEETRSQSQSQSSSEEEKDNLSDETEGYSSEDEDEDLQKVKTKNPPNPLPKSDPKSTVQENGSDSDSDLGSPSDYKLQPISKFSKSSAKRAAQQEGTNSKNSSKSSKKSKIEVGKSISSSSTPGGCITRLWSDEDEVTVLKGMIDFRNLKGVDPNADMEAFYNFIKKKLLVDFSKEQLKTKIRGMKKRFLNALKKTENGGDPVFSKPHEDKAFELSKKIWGGNNEGIKNGENAKKDIVVKAEEVVVDNKLEIVKKEEDGEGGDFWSKYPLFSASFGNMASNFPTLDMSESMMSFVMKKLSSIGNDKAKEQEEKWRQLIKEEAEVKFKMLTLMQEQVKMAFDQ</sequence>
<organism evidence="4 5">
    <name type="scientific">Rehmannia glutinosa</name>
    <name type="common">Chinese foxglove</name>
    <dbReference type="NCBI Taxonomy" id="99300"/>
    <lineage>
        <taxon>Eukaryota</taxon>
        <taxon>Viridiplantae</taxon>
        <taxon>Streptophyta</taxon>
        <taxon>Embryophyta</taxon>
        <taxon>Tracheophyta</taxon>
        <taxon>Spermatophyta</taxon>
        <taxon>Magnoliopsida</taxon>
        <taxon>eudicotyledons</taxon>
        <taxon>Gunneridae</taxon>
        <taxon>Pentapetalae</taxon>
        <taxon>asterids</taxon>
        <taxon>lamiids</taxon>
        <taxon>Lamiales</taxon>
        <taxon>Orobanchaceae</taxon>
        <taxon>Rehmannieae</taxon>
        <taxon>Rehmannia</taxon>
    </lineage>
</organism>
<gene>
    <name evidence="4" type="ORF">DH2020_022823</name>
</gene>
<proteinExistence type="inferred from homology"/>
<comment type="similarity">
    <text evidence="1">Belongs to the GeBP family.</text>
</comment>
<dbReference type="PANTHER" id="PTHR31662">
    <property type="entry name" value="BNAANNG10740D PROTEIN-RELATED"/>
    <property type="match status" value="1"/>
</dbReference>
<feature type="compositionally biased region" description="Low complexity" evidence="2">
    <location>
        <begin position="87"/>
        <end position="99"/>
    </location>
</feature>
<dbReference type="InterPro" id="IPR007592">
    <property type="entry name" value="GEBP"/>
</dbReference>
<protein>
    <recommendedName>
        <fullName evidence="3">Glabrous enhancer-binding protein-like DBD domain-containing protein</fullName>
    </recommendedName>
</protein>
<feature type="compositionally biased region" description="Low complexity" evidence="2">
    <location>
        <begin position="106"/>
        <end position="129"/>
    </location>
</feature>
<evidence type="ECO:0000259" key="3">
    <source>
        <dbReference type="Pfam" id="PF04504"/>
    </source>
</evidence>
<comment type="caution">
    <text evidence="4">The sequence shown here is derived from an EMBL/GenBank/DDBJ whole genome shotgun (WGS) entry which is preliminary data.</text>
</comment>
<name>A0ABR0W5Q8_REHGL</name>
<evidence type="ECO:0000256" key="1">
    <source>
        <dbReference type="ARBA" id="ARBA00010820"/>
    </source>
</evidence>
<dbReference type="Pfam" id="PF04504">
    <property type="entry name" value="GeBP-like_DBD"/>
    <property type="match status" value="1"/>
</dbReference>
<dbReference type="InterPro" id="IPR053932">
    <property type="entry name" value="GeBP-like_DBD"/>
</dbReference>
<feature type="compositionally biased region" description="Acidic residues" evidence="2">
    <location>
        <begin position="39"/>
        <end position="61"/>
    </location>
</feature>
<evidence type="ECO:0000256" key="2">
    <source>
        <dbReference type="SAM" id="MobiDB-lite"/>
    </source>
</evidence>
<keyword evidence="5" id="KW-1185">Reference proteome</keyword>